<evidence type="ECO:0000256" key="2">
    <source>
        <dbReference type="ARBA" id="ARBA00008149"/>
    </source>
</evidence>
<dbReference type="InterPro" id="IPR044857">
    <property type="entry name" value="T7SS_EccB_R1"/>
</dbReference>
<keyword evidence="8 10" id="KW-1133">Transmembrane helix</keyword>
<evidence type="ECO:0000256" key="7">
    <source>
        <dbReference type="ARBA" id="ARBA00022840"/>
    </source>
</evidence>
<evidence type="ECO:0000256" key="9">
    <source>
        <dbReference type="ARBA" id="ARBA00023136"/>
    </source>
</evidence>
<sequence>MQSRKDQVQAYFFVVGRLAAAVTHGRPDVLQAPNRRLNTGTALGVLVAGILVAIFGIYGLFVPGGDNSWRHAGAIVMDKTVGARYVYLDGQLRPVLNYSSARLATGKANNGEVISVSQKSLAGTPVGQPIGILGAPDSLPTSARLATGPWTVCAEPAGSGPGAAGPGVTLLLAQHSGPALGAKQALLVSTPDNAKYLIWQGKRQLLPQRAVLETLGYSDQIAVPVTLAWLNTIPRGTDIAVPQTPDVGKPGPMVDGRSSVVGQVLQVRNPALASDQLYLVRKDGVTPLTRTSAALVLAAPSTREAYPNSAVAPIQVGPAGITGAPVSAGPDLVAGLPPEPPEVVDPGTEALPCMKFGPSANGEPAVSAQLLPRVLVNAESVPVAEHTPGTMADRVAIPMGGGVLARDLPAPGAAPGAAFLITEVGRKYPLAGPEVLSSLGYAESSVVKVPAELLALLPSGPLLSVEGALRSQPARP</sequence>
<comment type="similarity">
    <text evidence="2">Belongs to the EccB family.</text>
</comment>
<evidence type="ECO:0000256" key="5">
    <source>
        <dbReference type="ARBA" id="ARBA00022741"/>
    </source>
</evidence>
<dbReference type="InterPro" id="IPR007795">
    <property type="entry name" value="T7SS_EccB"/>
</dbReference>
<dbReference type="OrthoDB" id="3847604at2"/>
<keyword evidence="7" id="KW-0067">ATP-binding</keyword>
<accession>A0A1H3GWE3</accession>
<dbReference type="PANTHER" id="PTHR40765">
    <property type="entry name" value="ESX-2 SECRETION SYSTEM ATPASE ECCB2"/>
    <property type="match status" value="1"/>
</dbReference>
<dbReference type="Pfam" id="PF05108">
    <property type="entry name" value="T7SS_ESX1_EccB"/>
    <property type="match status" value="1"/>
</dbReference>
<dbReference type="Gene3D" id="2.40.50.910">
    <property type="entry name" value="Type VII secretion system EccB, repeat 3 domain"/>
    <property type="match status" value="1"/>
</dbReference>
<dbReference type="GO" id="GO:0005524">
    <property type="term" value="F:ATP binding"/>
    <property type="evidence" value="ECO:0007669"/>
    <property type="project" value="UniProtKB-KW"/>
</dbReference>
<dbReference type="PANTHER" id="PTHR40765:SF2">
    <property type="entry name" value="ESX-2 SECRETION SYSTEM ATPASE ECCB2"/>
    <property type="match status" value="1"/>
</dbReference>
<dbReference type="RefSeq" id="WP_091291276.1">
    <property type="nucleotide sequence ID" value="NZ_FNON01000004.1"/>
</dbReference>
<keyword evidence="4 10" id="KW-0812">Transmembrane</keyword>
<keyword evidence="6" id="KW-0378">Hydrolase</keyword>
<dbReference type="Gene3D" id="3.30.2390.20">
    <property type="entry name" value="Type VII secretion system EccB, repeat 1 domain"/>
    <property type="match status" value="1"/>
</dbReference>
<dbReference type="InterPro" id="IPR042485">
    <property type="entry name" value="T7SS_EccB_R3"/>
</dbReference>
<evidence type="ECO:0000313" key="12">
    <source>
        <dbReference type="Proteomes" id="UP000199515"/>
    </source>
</evidence>
<dbReference type="GO" id="GO:0016787">
    <property type="term" value="F:hydrolase activity"/>
    <property type="evidence" value="ECO:0007669"/>
    <property type="project" value="UniProtKB-KW"/>
</dbReference>
<keyword evidence="12" id="KW-1185">Reference proteome</keyword>
<feature type="transmembrane region" description="Helical" evidence="10">
    <location>
        <begin position="41"/>
        <end position="61"/>
    </location>
</feature>
<gene>
    <name evidence="11" type="ORF">SAMN05421504_104418</name>
</gene>
<dbReference type="Proteomes" id="UP000199515">
    <property type="component" value="Unassembled WGS sequence"/>
</dbReference>
<evidence type="ECO:0000256" key="8">
    <source>
        <dbReference type="ARBA" id="ARBA00022989"/>
    </source>
</evidence>
<dbReference type="STRING" id="589385.SAMN05421504_104418"/>
<keyword evidence="5" id="KW-0547">Nucleotide-binding</keyword>
<reference evidence="11 12" key="1">
    <citation type="submission" date="2016-10" db="EMBL/GenBank/DDBJ databases">
        <authorList>
            <person name="de Groot N.N."/>
        </authorList>
    </citation>
    <scope>NUCLEOTIDE SEQUENCE [LARGE SCALE GENOMIC DNA]</scope>
    <source>
        <strain evidence="11 12">CPCC 202699</strain>
    </source>
</reference>
<organism evidence="11 12">
    <name type="scientific">Amycolatopsis xylanica</name>
    <dbReference type="NCBI Taxonomy" id="589385"/>
    <lineage>
        <taxon>Bacteria</taxon>
        <taxon>Bacillati</taxon>
        <taxon>Actinomycetota</taxon>
        <taxon>Actinomycetes</taxon>
        <taxon>Pseudonocardiales</taxon>
        <taxon>Pseudonocardiaceae</taxon>
        <taxon>Amycolatopsis</taxon>
    </lineage>
</organism>
<evidence type="ECO:0000256" key="6">
    <source>
        <dbReference type="ARBA" id="ARBA00022801"/>
    </source>
</evidence>
<protein>
    <submittedName>
        <fullName evidence="11">Type VII secretion protein EccB</fullName>
    </submittedName>
</protein>
<keyword evidence="3" id="KW-1003">Cell membrane</keyword>
<evidence type="ECO:0000313" key="11">
    <source>
        <dbReference type="EMBL" id="SDY07380.1"/>
    </source>
</evidence>
<name>A0A1H3GWE3_9PSEU</name>
<dbReference type="EMBL" id="FNON01000004">
    <property type="protein sequence ID" value="SDY07380.1"/>
    <property type="molecule type" value="Genomic_DNA"/>
</dbReference>
<evidence type="ECO:0000256" key="10">
    <source>
        <dbReference type="SAM" id="Phobius"/>
    </source>
</evidence>
<evidence type="ECO:0000256" key="4">
    <source>
        <dbReference type="ARBA" id="ARBA00022692"/>
    </source>
</evidence>
<keyword evidence="9 10" id="KW-0472">Membrane</keyword>
<proteinExistence type="inferred from homology"/>
<dbReference type="NCBIfam" id="TIGR03919">
    <property type="entry name" value="T7SS_EccB"/>
    <property type="match status" value="1"/>
</dbReference>
<dbReference type="GO" id="GO:0005886">
    <property type="term" value="C:plasma membrane"/>
    <property type="evidence" value="ECO:0007669"/>
    <property type="project" value="UniProtKB-SubCell"/>
</dbReference>
<evidence type="ECO:0000256" key="1">
    <source>
        <dbReference type="ARBA" id="ARBA00004162"/>
    </source>
</evidence>
<evidence type="ECO:0000256" key="3">
    <source>
        <dbReference type="ARBA" id="ARBA00022475"/>
    </source>
</evidence>
<dbReference type="GO" id="GO:0005576">
    <property type="term" value="C:extracellular region"/>
    <property type="evidence" value="ECO:0007669"/>
    <property type="project" value="TreeGrafter"/>
</dbReference>
<dbReference type="AlphaFoldDB" id="A0A1H3GWE3"/>
<comment type="subcellular location">
    <subcellularLocation>
        <location evidence="1">Cell membrane</location>
        <topology evidence="1">Single-pass membrane protein</topology>
    </subcellularLocation>
</comment>